<dbReference type="Proteomes" id="UP001072034">
    <property type="component" value="Unassembled WGS sequence"/>
</dbReference>
<dbReference type="PANTHER" id="PTHR43194">
    <property type="entry name" value="HYDROLASE ALPHA/BETA FOLD FAMILY"/>
    <property type="match status" value="1"/>
</dbReference>
<evidence type="ECO:0000313" key="3">
    <source>
        <dbReference type="Proteomes" id="UP001072034"/>
    </source>
</evidence>
<organism evidence="2 3">
    <name type="scientific">Actinomyces israelii</name>
    <dbReference type="NCBI Taxonomy" id="1659"/>
    <lineage>
        <taxon>Bacteria</taxon>
        <taxon>Bacillati</taxon>
        <taxon>Actinomycetota</taxon>
        <taxon>Actinomycetes</taxon>
        <taxon>Actinomycetales</taxon>
        <taxon>Actinomycetaceae</taxon>
        <taxon>Actinomyces</taxon>
    </lineage>
</organism>
<evidence type="ECO:0000259" key="1">
    <source>
        <dbReference type="Pfam" id="PF12146"/>
    </source>
</evidence>
<protein>
    <submittedName>
        <fullName evidence="2">Alpha/beta fold hydrolase</fullName>
    </submittedName>
</protein>
<dbReference type="RefSeq" id="WP_268916581.1">
    <property type="nucleotide sequence ID" value="NZ_CP124548.1"/>
</dbReference>
<feature type="domain" description="Serine aminopeptidase S33" evidence="1">
    <location>
        <begin position="18"/>
        <end position="248"/>
    </location>
</feature>
<accession>A0ABT4I689</accession>
<proteinExistence type="predicted"/>
<keyword evidence="3" id="KW-1185">Reference proteome</keyword>
<evidence type="ECO:0000313" key="2">
    <source>
        <dbReference type="EMBL" id="MCZ0856894.1"/>
    </source>
</evidence>
<dbReference type="InterPro" id="IPR022742">
    <property type="entry name" value="Hydrolase_4"/>
</dbReference>
<keyword evidence="2" id="KW-0378">Hydrolase</keyword>
<sequence length="266" mass="27985">MTAGAGIACTRTVRAGSAQLFLSHGVTDNAASLAAEHRRWQDLYDVTSVDARGHGLSARFTPAQLADPVAVMVEDLIALVEDRGHEAPCILIGHSMGGAVSAAAAAARPDLVDAVILEEPAWLSDEQAASYRAGAPALADRMARICDDPGRALTENREAYPAWDLEEACAWLQGKVQVDRDFVRTGEVSVRTPWTGVAAALTVPTLLVTSDGGDVLIGADGLETVRLLGNPVIRTAVVPGASHCVRRDRAQGFHAVCDPFLEEAAS</sequence>
<name>A0ABT4I689_9ACTO</name>
<dbReference type="GO" id="GO:0016787">
    <property type="term" value="F:hydrolase activity"/>
    <property type="evidence" value="ECO:0007669"/>
    <property type="project" value="UniProtKB-KW"/>
</dbReference>
<dbReference type="SUPFAM" id="SSF53474">
    <property type="entry name" value="alpha/beta-Hydrolases"/>
    <property type="match status" value="1"/>
</dbReference>
<dbReference type="EMBL" id="JAPTMY010000003">
    <property type="protein sequence ID" value="MCZ0856894.1"/>
    <property type="molecule type" value="Genomic_DNA"/>
</dbReference>
<dbReference type="InterPro" id="IPR050228">
    <property type="entry name" value="Carboxylesterase_BioH"/>
</dbReference>
<gene>
    <name evidence="2" type="ORF">OHJ16_02345</name>
</gene>
<comment type="caution">
    <text evidence="2">The sequence shown here is derived from an EMBL/GenBank/DDBJ whole genome shotgun (WGS) entry which is preliminary data.</text>
</comment>
<dbReference type="InterPro" id="IPR029058">
    <property type="entry name" value="AB_hydrolase_fold"/>
</dbReference>
<dbReference type="PANTHER" id="PTHR43194:SF2">
    <property type="entry name" value="PEROXISOMAL MEMBRANE PROTEIN LPX1"/>
    <property type="match status" value="1"/>
</dbReference>
<dbReference type="Gene3D" id="3.40.50.1820">
    <property type="entry name" value="alpha/beta hydrolase"/>
    <property type="match status" value="1"/>
</dbReference>
<dbReference type="Pfam" id="PF12146">
    <property type="entry name" value="Hydrolase_4"/>
    <property type="match status" value="1"/>
</dbReference>
<reference evidence="2" key="1">
    <citation type="submission" date="2022-10" db="EMBL/GenBank/DDBJ databases">
        <title>Genome sequence of Actinomyces israelii ATCC 10048.</title>
        <authorList>
            <person name="Watt R.M."/>
            <person name="Tong W.M."/>
        </authorList>
    </citation>
    <scope>NUCLEOTIDE SEQUENCE</scope>
    <source>
        <strain evidence="2">ATCC 10048</strain>
    </source>
</reference>